<feature type="transmembrane region" description="Helical" evidence="2">
    <location>
        <begin position="361"/>
        <end position="382"/>
    </location>
</feature>
<keyword evidence="2" id="KW-0812">Transmembrane</keyword>
<evidence type="ECO:0000313" key="5">
    <source>
        <dbReference type="EMBL" id="EDW81841.1"/>
    </source>
</evidence>
<dbReference type="OMA" id="CLRTRVY"/>
<keyword evidence="5" id="KW-0808">Transferase</keyword>
<dbReference type="Pfam" id="PF01757">
    <property type="entry name" value="Acyl_transf_3"/>
    <property type="match status" value="1"/>
</dbReference>
<dbReference type="OrthoDB" id="118951at2759"/>
<feature type="region of interest" description="Disordered" evidence="1">
    <location>
        <begin position="666"/>
        <end position="685"/>
    </location>
</feature>
<dbReference type="GO" id="GO:0016747">
    <property type="term" value="F:acyltransferase activity, transferring groups other than amino-acyl groups"/>
    <property type="evidence" value="ECO:0007669"/>
    <property type="project" value="InterPro"/>
</dbReference>
<dbReference type="PANTHER" id="PTHR11161:SF0">
    <property type="entry name" value="O-ACYLTRANSFERASE LIKE PROTEIN"/>
    <property type="match status" value="1"/>
</dbReference>
<feature type="chain" id="PRO_5002816789" description="Nose resistant-to-fluoxetine protein N-terminal domain-containing protein" evidence="3">
    <location>
        <begin position="22"/>
        <end position="685"/>
    </location>
</feature>
<evidence type="ECO:0000313" key="6">
    <source>
        <dbReference type="Proteomes" id="UP000007798"/>
    </source>
</evidence>
<dbReference type="EMBL" id="CH964239">
    <property type="protein sequence ID" value="EDW81841.1"/>
    <property type="molecule type" value="Genomic_DNA"/>
</dbReference>
<feature type="transmembrane region" description="Helical" evidence="2">
    <location>
        <begin position="321"/>
        <end position="341"/>
    </location>
</feature>
<feature type="transmembrane region" description="Helical" evidence="2">
    <location>
        <begin position="518"/>
        <end position="542"/>
    </location>
</feature>
<dbReference type="eggNOG" id="KOG3700">
    <property type="taxonomic scope" value="Eukaryota"/>
</dbReference>
<feature type="transmembrane region" description="Helical" evidence="2">
    <location>
        <begin position="424"/>
        <end position="444"/>
    </location>
</feature>
<gene>
    <name evidence="5" type="primary">Dwil\GK25445</name>
    <name evidence="5" type="ORF">Dwil_GK25445</name>
</gene>
<feature type="transmembrane region" description="Helical" evidence="2">
    <location>
        <begin position="211"/>
        <end position="232"/>
    </location>
</feature>
<dbReference type="Proteomes" id="UP000007798">
    <property type="component" value="Unassembled WGS sequence"/>
</dbReference>
<evidence type="ECO:0000259" key="4">
    <source>
        <dbReference type="SMART" id="SM00703"/>
    </source>
</evidence>
<keyword evidence="6" id="KW-1185">Reference proteome</keyword>
<reference evidence="5 6" key="1">
    <citation type="journal article" date="2007" name="Nature">
        <title>Evolution of genes and genomes on the Drosophila phylogeny.</title>
        <authorList>
            <consortium name="Drosophila 12 Genomes Consortium"/>
            <person name="Clark A.G."/>
            <person name="Eisen M.B."/>
            <person name="Smith D.R."/>
            <person name="Bergman C.M."/>
            <person name="Oliver B."/>
            <person name="Markow T.A."/>
            <person name="Kaufman T.C."/>
            <person name="Kellis M."/>
            <person name="Gelbart W."/>
            <person name="Iyer V.N."/>
            <person name="Pollard D.A."/>
            <person name="Sackton T.B."/>
            <person name="Larracuente A.M."/>
            <person name="Singh N.D."/>
            <person name="Abad J.P."/>
            <person name="Abt D.N."/>
            <person name="Adryan B."/>
            <person name="Aguade M."/>
            <person name="Akashi H."/>
            <person name="Anderson W.W."/>
            <person name="Aquadro C.F."/>
            <person name="Ardell D.H."/>
            <person name="Arguello R."/>
            <person name="Artieri C.G."/>
            <person name="Barbash D.A."/>
            <person name="Barker D."/>
            <person name="Barsanti P."/>
            <person name="Batterham P."/>
            <person name="Batzoglou S."/>
            <person name="Begun D."/>
            <person name="Bhutkar A."/>
            <person name="Blanco E."/>
            <person name="Bosak S.A."/>
            <person name="Bradley R.K."/>
            <person name="Brand A.D."/>
            <person name="Brent M.R."/>
            <person name="Brooks A.N."/>
            <person name="Brown R.H."/>
            <person name="Butlin R.K."/>
            <person name="Caggese C."/>
            <person name="Calvi B.R."/>
            <person name="Bernardo de Carvalho A."/>
            <person name="Caspi A."/>
            <person name="Castrezana S."/>
            <person name="Celniker S.E."/>
            <person name="Chang J.L."/>
            <person name="Chapple C."/>
            <person name="Chatterji S."/>
            <person name="Chinwalla A."/>
            <person name="Civetta A."/>
            <person name="Clifton S.W."/>
            <person name="Comeron J.M."/>
            <person name="Costello J.C."/>
            <person name="Coyne J.A."/>
            <person name="Daub J."/>
            <person name="David R.G."/>
            <person name="Delcher A.L."/>
            <person name="Delehaunty K."/>
            <person name="Do C.B."/>
            <person name="Ebling H."/>
            <person name="Edwards K."/>
            <person name="Eickbush T."/>
            <person name="Evans J.D."/>
            <person name="Filipski A."/>
            <person name="Findeiss S."/>
            <person name="Freyhult E."/>
            <person name="Fulton L."/>
            <person name="Fulton R."/>
            <person name="Garcia A.C."/>
            <person name="Gardiner A."/>
            <person name="Garfield D.A."/>
            <person name="Garvin B.E."/>
            <person name="Gibson G."/>
            <person name="Gilbert D."/>
            <person name="Gnerre S."/>
            <person name="Godfrey J."/>
            <person name="Good R."/>
            <person name="Gotea V."/>
            <person name="Gravely B."/>
            <person name="Greenberg A.J."/>
            <person name="Griffiths-Jones S."/>
            <person name="Gross S."/>
            <person name="Guigo R."/>
            <person name="Gustafson E.A."/>
            <person name="Haerty W."/>
            <person name="Hahn M.W."/>
            <person name="Halligan D.L."/>
            <person name="Halpern A.L."/>
            <person name="Halter G.M."/>
            <person name="Han M.V."/>
            <person name="Heger A."/>
            <person name="Hillier L."/>
            <person name="Hinrichs A.S."/>
            <person name="Holmes I."/>
            <person name="Hoskins R.A."/>
            <person name="Hubisz M.J."/>
            <person name="Hultmark D."/>
            <person name="Huntley M.A."/>
            <person name="Jaffe D.B."/>
            <person name="Jagadeeshan S."/>
            <person name="Jeck W.R."/>
            <person name="Johnson J."/>
            <person name="Jones C.D."/>
            <person name="Jordan W.C."/>
            <person name="Karpen G.H."/>
            <person name="Kataoka E."/>
            <person name="Keightley P.D."/>
            <person name="Kheradpour P."/>
            <person name="Kirkness E.F."/>
            <person name="Koerich L.B."/>
            <person name="Kristiansen K."/>
            <person name="Kudrna D."/>
            <person name="Kulathinal R.J."/>
            <person name="Kumar S."/>
            <person name="Kwok R."/>
            <person name="Lander E."/>
            <person name="Langley C.H."/>
            <person name="Lapoint R."/>
            <person name="Lazzaro B.P."/>
            <person name="Lee S.J."/>
            <person name="Levesque L."/>
            <person name="Li R."/>
            <person name="Lin C.F."/>
            <person name="Lin M.F."/>
            <person name="Lindblad-Toh K."/>
            <person name="Llopart A."/>
            <person name="Long M."/>
            <person name="Low L."/>
            <person name="Lozovsky E."/>
            <person name="Lu J."/>
            <person name="Luo M."/>
            <person name="Machado C.A."/>
            <person name="Makalowski W."/>
            <person name="Marzo M."/>
            <person name="Matsuda M."/>
            <person name="Matzkin L."/>
            <person name="McAllister B."/>
            <person name="McBride C.S."/>
            <person name="McKernan B."/>
            <person name="McKernan K."/>
            <person name="Mendez-Lago M."/>
            <person name="Minx P."/>
            <person name="Mollenhauer M.U."/>
            <person name="Montooth K."/>
            <person name="Mount S.M."/>
            <person name="Mu X."/>
            <person name="Myers E."/>
            <person name="Negre B."/>
            <person name="Newfeld S."/>
            <person name="Nielsen R."/>
            <person name="Noor M.A."/>
            <person name="O'Grady P."/>
            <person name="Pachter L."/>
            <person name="Papaceit M."/>
            <person name="Parisi M.J."/>
            <person name="Parisi M."/>
            <person name="Parts L."/>
            <person name="Pedersen J.S."/>
            <person name="Pesole G."/>
            <person name="Phillippy A.M."/>
            <person name="Ponting C.P."/>
            <person name="Pop M."/>
            <person name="Porcelli D."/>
            <person name="Powell J.R."/>
            <person name="Prohaska S."/>
            <person name="Pruitt K."/>
            <person name="Puig M."/>
            <person name="Quesneville H."/>
            <person name="Ram K.R."/>
            <person name="Rand D."/>
            <person name="Rasmussen M.D."/>
            <person name="Reed L.K."/>
            <person name="Reenan R."/>
            <person name="Reily A."/>
            <person name="Remington K.A."/>
            <person name="Rieger T.T."/>
            <person name="Ritchie M.G."/>
            <person name="Robin C."/>
            <person name="Rogers Y.H."/>
            <person name="Rohde C."/>
            <person name="Rozas J."/>
            <person name="Rubenfield M.J."/>
            <person name="Ruiz A."/>
            <person name="Russo S."/>
            <person name="Salzberg S.L."/>
            <person name="Sanchez-Gracia A."/>
            <person name="Saranga D.J."/>
            <person name="Sato H."/>
            <person name="Schaeffer S.W."/>
            <person name="Schatz M.C."/>
            <person name="Schlenke T."/>
            <person name="Schwartz R."/>
            <person name="Segarra C."/>
            <person name="Singh R.S."/>
            <person name="Sirot L."/>
            <person name="Sirota M."/>
            <person name="Sisneros N.B."/>
            <person name="Smith C.D."/>
            <person name="Smith T.F."/>
            <person name="Spieth J."/>
            <person name="Stage D.E."/>
            <person name="Stark A."/>
            <person name="Stephan W."/>
            <person name="Strausberg R.L."/>
            <person name="Strempel S."/>
            <person name="Sturgill D."/>
            <person name="Sutton G."/>
            <person name="Sutton G.G."/>
            <person name="Tao W."/>
            <person name="Teichmann S."/>
            <person name="Tobari Y.N."/>
            <person name="Tomimura Y."/>
            <person name="Tsolas J.M."/>
            <person name="Valente V.L."/>
            <person name="Venter E."/>
            <person name="Venter J.C."/>
            <person name="Vicario S."/>
            <person name="Vieira F.G."/>
            <person name="Vilella A.J."/>
            <person name="Villasante A."/>
            <person name="Walenz B."/>
            <person name="Wang J."/>
            <person name="Wasserman M."/>
            <person name="Watts T."/>
            <person name="Wilson D."/>
            <person name="Wilson R.K."/>
            <person name="Wing R.A."/>
            <person name="Wolfner M.F."/>
            <person name="Wong A."/>
            <person name="Wong G.K."/>
            <person name="Wu C.I."/>
            <person name="Wu G."/>
            <person name="Yamamoto D."/>
            <person name="Yang H.P."/>
            <person name="Yang S.P."/>
            <person name="Yorke J.A."/>
            <person name="Yoshida K."/>
            <person name="Zdobnov E."/>
            <person name="Zhang P."/>
            <person name="Zhang Y."/>
            <person name="Zimin A.V."/>
            <person name="Baldwin J."/>
            <person name="Abdouelleil A."/>
            <person name="Abdulkadir J."/>
            <person name="Abebe A."/>
            <person name="Abera B."/>
            <person name="Abreu J."/>
            <person name="Acer S.C."/>
            <person name="Aftuck L."/>
            <person name="Alexander A."/>
            <person name="An P."/>
            <person name="Anderson E."/>
            <person name="Anderson S."/>
            <person name="Arachi H."/>
            <person name="Azer M."/>
            <person name="Bachantsang P."/>
            <person name="Barry A."/>
            <person name="Bayul T."/>
            <person name="Berlin A."/>
            <person name="Bessette D."/>
            <person name="Bloom T."/>
            <person name="Blye J."/>
            <person name="Boguslavskiy L."/>
            <person name="Bonnet C."/>
            <person name="Boukhgalter B."/>
            <person name="Bourzgui I."/>
            <person name="Brown A."/>
            <person name="Cahill P."/>
            <person name="Channer S."/>
            <person name="Cheshatsang Y."/>
            <person name="Chuda L."/>
            <person name="Citroen M."/>
            <person name="Collymore A."/>
            <person name="Cooke P."/>
            <person name="Costello M."/>
            <person name="D'Aco K."/>
            <person name="Daza R."/>
            <person name="De Haan G."/>
            <person name="DeGray S."/>
            <person name="DeMaso C."/>
            <person name="Dhargay N."/>
            <person name="Dooley K."/>
            <person name="Dooley E."/>
            <person name="Doricent M."/>
            <person name="Dorje P."/>
            <person name="Dorjee K."/>
            <person name="Dupes A."/>
            <person name="Elong R."/>
            <person name="Falk J."/>
            <person name="Farina A."/>
            <person name="Faro S."/>
            <person name="Ferguson D."/>
            <person name="Fisher S."/>
            <person name="Foley C.D."/>
            <person name="Franke A."/>
            <person name="Friedrich D."/>
            <person name="Gadbois L."/>
            <person name="Gearin G."/>
            <person name="Gearin C.R."/>
            <person name="Giannoukos G."/>
            <person name="Goode T."/>
            <person name="Graham J."/>
            <person name="Grandbois E."/>
            <person name="Grewal S."/>
            <person name="Gyaltsen K."/>
            <person name="Hafez N."/>
            <person name="Hagos B."/>
            <person name="Hall J."/>
            <person name="Henson C."/>
            <person name="Hollinger A."/>
            <person name="Honan T."/>
            <person name="Huard M.D."/>
            <person name="Hughes L."/>
            <person name="Hurhula B."/>
            <person name="Husby M.E."/>
            <person name="Kamat A."/>
            <person name="Kanga B."/>
            <person name="Kashin S."/>
            <person name="Khazanovich D."/>
            <person name="Kisner P."/>
            <person name="Lance K."/>
            <person name="Lara M."/>
            <person name="Lee W."/>
            <person name="Lennon N."/>
            <person name="Letendre F."/>
            <person name="LeVine R."/>
            <person name="Lipovsky A."/>
            <person name="Liu X."/>
            <person name="Liu J."/>
            <person name="Liu S."/>
            <person name="Lokyitsang T."/>
            <person name="Lokyitsang Y."/>
            <person name="Lubonja R."/>
            <person name="Lui A."/>
            <person name="MacDonald P."/>
            <person name="Magnisalis V."/>
            <person name="Maru K."/>
            <person name="Matthews C."/>
            <person name="McCusker W."/>
            <person name="McDonough S."/>
            <person name="Mehta T."/>
            <person name="Meldrim J."/>
            <person name="Meneus L."/>
            <person name="Mihai O."/>
            <person name="Mihalev A."/>
            <person name="Mihova T."/>
            <person name="Mittelman R."/>
            <person name="Mlenga V."/>
            <person name="Montmayeur A."/>
            <person name="Mulrain L."/>
            <person name="Navidi A."/>
            <person name="Naylor J."/>
            <person name="Negash T."/>
            <person name="Nguyen T."/>
            <person name="Nguyen N."/>
            <person name="Nicol R."/>
            <person name="Norbu C."/>
            <person name="Norbu N."/>
            <person name="Novod N."/>
            <person name="O'Neill B."/>
            <person name="Osman S."/>
            <person name="Markiewicz E."/>
            <person name="Oyono O.L."/>
            <person name="Patti C."/>
            <person name="Phunkhang P."/>
            <person name="Pierre F."/>
            <person name="Priest M."/>
            <person name="Raghuraman S."/>
            <person name="Rege F."/>
            <person name="Reyes R."/>
            <person name="Rise C."/>
            <person name="Rogov P."/>
            <person name="Ross K."/>
            <person name="Ryan E."/>
            <person name="Settipalli S."/>
            <person name="Shea T."/>
            <person name="Sherpa N."/>
            <person name="Shi L."/>
            <person name="Shih D."/>
            <person name="Sparrow T."/>
            <person name="Spaulding J."/>
            <person name="Stalker J."/>
            <person name="Stange-Thomann N."/>
            <person name="Stavropoulos S."/>
            <person name="Stone C."/>
            <person name="Strader C."/>
            <person name="Tesfaye S."/>
            <person name="Thomson T."/>
            <person name="Thoulutsang Y."/>
            <person name="Thoulutsang D."/>
            <person name="Topham K."/>
            <person name="Topping I."/>
            <person name="Tsamla T."/>
            <person name="Vassiliev H."/>
            <person name="Vo A."/>
            <person name="Wangchuk T."/>
            <person name="Wangdi T."/>
            <person name="Weiand M."/>
            <person name="Wilkinson J."/>
            <person name="Wilson A."/>
            <person name="Yadav S."/>
            <person name="Young G."/>
            <person name="Yu Q."/>
            <person name="Zembek L."/>
            <person name="Zhong D."/>
            <person name="Zimmer A."/>
            <person name="Zwirko Z."/>
            <person name="Jaffe D.B."/>
            <person name="Alvarez P."/>
            <person name="Brockman W."/>
            <person name="Butler J."/>
            <person name="Chin C."/>
            <person name="Gnerre S."/>
            <person name="Grabherr M."/>
            <person name="Kleber M."/>
            <person name="Mauceli E."/>
            <person name="MacCallum I."/>
        </authorList>
    </citation>
    <scope>NUCLEOTIDE SEQUENCE [LARGE SCALE GENOMIC DNA]</scope>
    <source>
        <strain evidence="6">Tucson 14030-0811.24</strain>
    </source>
</reference>
<keyword evidence="2" id="KW-0472">Membrane</keyword>
<dbReference type="SMART" id="SM00703">
    <property type="entry name" value="NRF"/>
    <property type="match status" value="1"/>
</dbReference>
<accession>B4NDL9</accession>
<evidence type="ECO:0000256" key="3">
    <source>
        <dbReference type="SAM" id="SignalP"/>
    </source>
</evidence>
<keyword evidence="3" id="KW-0732">Signal</keyword>
<feature type="transmembrane region" description="Helical" evidence="2">
    <location>
        <begin position="598"/>
        <end position="616"/>
    </location>
</feature>
<evidence type="ECO:0000256" key="2">
    <source>
        <dbReference type="SAM" id="Phobius"/>
    </source>
</evidence>
<sequence length="685" mass="77907">MSRLEAFTVVIILWTAVLGNAAELQENIRLKDYRVMNKLRPLSVEFVDYYQNITIKDLQRDDASSKIPTPQDAQCFVDFALVVQGLSLGGIWAMRMIDSWGSLPSGILYGNRKDLGNYDECLSIDHVITAGHNVKGKYCFSEVKIGNLLLGSSALNVKTAVCFPSSCSADNMDILLKRLYKQLLGLNFSENSTLVNEASCRIAEREPLDGLTIFTIILLSIFACSMVLATLYDYFICEDQKKLPPIVKAFSARANSRSIFRIVDSKSNPNVIDCLHGIRCMSLIWVIFFHVYMIAVYLPNHNLVKIYPWSKSAFSMFVREAIFAVNTFFFISGLLVVLVVLRIMEKSKGKINLPMLYLHRFLRLTPVLALGILIYMKMLPLFRVGPISNGSFEDYEAVCKRTWFWNILYMQNYATTDICLSHSWYLAADMQLFLVASFLLIALYRWGNRAAAGIVVLILLLATCLFCEVYIKHWSLYSSNSHKVNFATHVQASPYLIGLLFGYFLHVNRGKTFKLNRIVVWLLWLISVGLLFACILGLYGFAKAVTSVPYLSEAFYLPMTRIAWPLALCWIVFACMQGYGGLANSFLSSPLWQPLSKISYCAYIFHMFFIVLNGSITRTSTHFSDYQVMLRFWGDFGFTILFAYLMCILIEMPFANLMDLLLPKPRKPSPKQQTEPEIQSSKVPE</sequence>
<feature type="transmembrane region" description="Helical" evidence="2">
    <location>
        <begin position="562"/>
        <end position="586"/>
    </location>
</feature>
<feature type="domain" description="Nose resistant-to-fluoxetine protein N-terminal" evidence="4">
    <location>
        <begin position="72"/>
        <end position="202"/>
    </location>
</feature>
<dbReference type="KEGG" id="dwi:6648309"/>
<feature type="transmembrane region" description="Helical" evidence="2">
    <location>
        <begin position="636"/>
        <end position="662"/>
    </location>
</feature>
<dbReference type="PANTHER" id="PTHR11161">
    <property type="entry name" value="O-ACYLTRANSFERASE"/>
    <property type="match status" value="1"/>
</dbReference>
<proteinExistence type="predicted"/>
<keyword evidence="2" id="KW-1133">Transmembrane helix</keyword>
<feature type="signal peptide" evidence="3">
    <location>
        <begin position="1"/>
        <end position="21"/>
    </location>
</feature>
<dbReference type="InterPro" id="IPR006621">
    <property type="entry name" value="Nose-resist-to-fluoxetine_N"/>
</dbReference>
<evidence type="ECO:0000256" key="1">
    <source>
        <dbReference type="SAM" id="MobiDB-lite"/>
    </source>
</evidence>
<dbReference type="HOGENOM" id="CLU_007874_2_2_1"/>
<dbReference type="AlphaFoldDB" id="B4NDL9"/>
<feature type="transmembrane region" description="Helical" evidence="2">
    <location>
        <begin position="486"/>
        <end position="506"/>
    </location>
</feature>
<feature type="compositionally biased region" description="Polar residues" evidence="1">
    <location>
        <begin position="672"/>
        <end position="685"/>
    </location>
</feature>
<dbReference type="InterPro" id="IPR052728">
    <property type="entry name" value="O2_lipid_transport_reg"/>
</dbReference>
<dbReference type="InterPro" id="IPR002656">
    <property type="entry name" value="Acyl_transf_3_dom"/>
</dbReference>
<feature type="transmembrane region" description="Helical" evidence="2">
    <location>
        <begin position="283"/>
        <end position="301"/>
    </location>
</feature>
<name>B4NDL9_DROWI</name>
<organism evidence="5 6">
    <name type="scientific">Drosophila willistoni</name>
    <name type="common">Fruit fly</name>
    <dbReference type="NCBI Taxonomy" id="7260"/>
    <lineage>
        <taxon>Eukaryota</taxon>
        <taxon>Metazoa</taxon>
        <taxon>Ecdysozoa</taxon>
        <taxon>Arthropoda</taxon>
        <taxon>Hexapoda</taxon>
        <taxon>Insecta</taxon>
        <taxon>Pterygota</taxon>
        <taxon>Neoptera</taxon>
        <taxon>Endopterygota</taxon>
        <taxon>Diptera</taxon>
        <taxon>Brachycera</taxon>
        <taxon>Muscomorpha</taxon>
        <taxon>Ephydroidea</taxon>
        <taxon>Drosophilidae</taxon>
        <taxon>Drosophila</taxon>
        <taxon>Sophophora</taxon>
    </lineage>
</organism>
<dbReference type="PhylomeDB" id="B4NDL9"/>
<dbReference type="Pfam" id="PF20146">
    <property type="entry name" value="NRF"/>
    <property type="match status" value="1"/>
</dbReference>
<feature type="transmembrane region" description="Helical" evidence="2">
    <location>
        <begin position="451"/>
        <end position="471"/>
    </location>
</feature>
<dbReference type="InParanoid" id="B4NDL9"/>
<protein>
    <recommendedName>
        <fullName evidence="4">Nose resistant-to-fluoxetine protein N-terminal domain-containing protein</fullName>
    </recommendedName>
</protein>
<keyword evidence="5" id="KW-0012">Acyltransferase</keyword>